<sequence length="221" mass="22999">MPSSVLLGRSVGGLSGRKLTFRPQLFWQEVLPEHAVAANLQFECDFESGKNFARQPPSDPDETIPADGTYALSVARCVSDDKVPSPADAALATRALREAAAVADDDTALRHLLSSCYCPRSALGPALSECASRDNAAGVALLLAAGADPRAPSDGKTALHVACERGCENAARALITAACDTVRVLSLDGRTPLQAARECDHGPLARRLEALAGGGPQSQPT</sequence>
<dbReference type="PANTHER" id="PTHR24166">
    <property type="entry name" value="ROLLING PEBBLES, ISOFORM B"/>
    <property type="match status" value="1"/>
</dbReference>
<evidence type="ECO:0008006" key="5">
    <source>
        <dbReference type="Google" id="ProtNLM"/>
    </source>
</evidence>
<dbReference type="InterPro" id="IPR050889">
    <property type="entry name" value="Dendritic_Spine_Reg/Scaffold"/>
</dbReference>
<dbReference type="SUPFAM" id="SSF48403">
    <property type="entry name" value="Ankyrin repeat"/>
    <property type="match status" value="1"/>
</dbReference>
<dbReference type="RefSeq" id="XP_005768571.1">
    <property type="nucleotide sequence ID" value="XM_005768514.1"/>
</dbReference>
<dbReference type="Pfam" id="PF12796">
    <property type="entry name" value="Ank_2"/>
    <property type="match status" value="1"/>
</dbReference>
<keyword evidence="1" id="KW-0677">Repeat</keyword>
<protein>
    <recommendedName>
        <fullName evidence="5">ANK_REP_REGION domain-containing protein</fullName>
    </recommendedName>
</protein>
<organism evidence="3 4">
    <name type="scientific">Emiliania huxleyi (strain CCMP1516)</name>
    <dbReference type="NCBI Taxonomy" id="280463"/>
    <lineage>
        <taxon>Eukaryota</taxon>
        <taxon>Haptista</taxon>
        <taxon>Haptophyta</taxon>
        <taxon>Prymnesiophyceae</taxon>
        <taxon>Isochrysidales</taxon>
        <taxon>Noelaerhabdaceae</taxon>
        <taxon>Emiliania</taxon>
    </lineage>
</organism>
<reference evidence="3" key="2">
    <citation type="submission" date="2024-10" db="UniProtKB">
        <authorList>
            <consortium name="EnsemblProtists"/>
        </authorList>
    </citation>
    <scope>IDENTIFICATION</scope>
</reference>
<evidence type="ECO:0000313" key="4">
    <source>
        <dbReference type="Proteomes" id="UP000013827"/>
    </source>
</evidence>
<dbReference type="KEGG" id="ehx:EMIHUDRAFT_445477"/>
<evidence type="ECO:0000313" key="3">
    <source>
        <dbReference type="EnsemblProtists" id="EOD16142"/>
    </source>
</evidence>
<dbReference type="PANTHER" id="PTHR24166:SF48">
    <property type="entry name" value="PROTEIN VAPYRIN"/>
    <property type="match status" value="1"/>
</dbReference>
<evidence type="ECO:0000256" key="1">
    <source>
        <dbReference type="ARBA" id="ARBA00022737"/>
    </source>
</evidence>
<keyword evidence="2" id="KW-0040">ANK repeat</keyword>
<dbReference type="Proteomes" id="UP000013827">
    <property type="component" value="Unassembled WGS sequence"/>
</dbReference>
<dbReference type="EnsemblProtists" id="EOD28544">
    <property type="protein sequence ID" value="EOD28544"/>
    <property type="gene ID" value="EMIHUDRAFT_434822"/>
</dbReference>
<keyword evidence="4" id="KW-1185">Reference proteome</keyword>
<name>A0A0D3IY07_EMIH1</name>
<dbReference type="RefSeq" id="XP_005780973.1">
    <property type="nucleotide sequence ID" value="XM_005780916.1"/>
</dbReference>
<dbReference type="GeneID" id="17262291"/>
<dbReference type="InterPro" id="IPR002110">
    <property type="entry name" value="Ankyrin_rpt"/>
</dbReference>
<evidence type="ECO:0000256" key="2">
    <source>
        <dbReference type="ARBA" id="ARBA00023043"/>
    </source>
</evidence>
<reference evidence="4" key="1">
    <citation type="journal article" date="2013" name="Nature">
        <title>Pan genome of the phytoplankton Emiliania underpins its global distribution.</title>
        <authorList>
            <person name="Read B.A."/>
            <person name="Kegel J."/>
            <person name="Klute M.J."/>
            <person name="Kuo A."/>
            <person name="Lefebvre S.C."/>
            <person name="Maumus F."/>
            <person name="Mayer C."/>
            <person name="Miller J."/>
            <person name="Monier A."/>
            <person name="Salamov A."/>
            <person name="Young J."/>
            <person name="Aguilar M."/>
            <person name="Claverie J.M."/>
            <person name="Frickenhaus S."/>
            <person name="Gonzalez K."/>
            <person name="Herman E.K."/>
            <person name="Lin Y.C."/>
            <person name="Napier J."/>
            <person name="Ogata H."/>
            <person name="Sarno A.F."/>
            <person name="Shmutz J."/>
            <person name="Schroeder D."/>
            <person name="de Vargas C."/>
            <person name="Verret F."/>
            <person name="von Dassow P."/>
            <person name="Valentin K."/>
            <person name="Van de Peer Y."/>
            <person name="Wheeler G."/>
            <person name="Dacks J.B."/>
            <person name="Delwiche C.F."/>
            <person name="Dyhrman S.T."/>
            <person name="Glockner G."/>
            <person name="John U."/>
            <person name="Richards T."/>
            <person name="Worden A.Z."/>
            <person name="Zhang X."/>
            <person name="Grigoriev I.V."/>
            <person name="Allen A.E."/>
            <person name="Bidle K."/>
            <person name="Borodovsky M."/>
            <person name="Bowler C."/>
            <person name="Brownlee C."/>
            <person name="Cock J.M."/>
            <person name="Elias M."/>
            <person name="Gladyshev V.N."/>
            <person name="Groth M."/>
            <person name="Guda C."/>
            <person name="Hadaegh A."/>
            <person name="Iglesias-Rodriguez M.D."/>
            <person name="Jenkins J."/>
            <person name="Jones B.M."/>
            <person name="Lawson T."/>
            <person name="Leese F."/>
            <person name="Lindquist E."/>
            <person name="Lobanov A."/>
            <person name="Lomsadze A."/>
            <person name="Malik S.B."/>
            <person name="Marsh M.E."/>
            <person name="Mackinder L."/>
            <person name="Mock T."/>
            <person name="Mueller-Roeber B."/>
            <person name="Pagarete A."/>
            <person name="Parker M."/>
            <person name="Probert I."/>
            <person name="Quesneville H."/>
            <person name="Raines C."/>
            <person name="Rensing S.A."/>
            <person name="Riano-Pachon D.M."/>
            <person name="Richier S."/>
            <person name="Rokitta S."/>
            <person name="Shiraiwa Y."/>
            <person name="Soanes D.M."/>
            <person name="van der Giezen M."/>
            <person name="Wahlund T.M."/>
            <person name="Williams B."/>
            <person name="Wilson W."/>
            <person name="Wolfe G."/>
            <person name="Wurch L.L."/>
        </authorList>
    </citation>
    <scope>NUCLEOTIDE SEQUENCE</scope>
</reference>
<proteinExistence type="predicted"/>
<accession>A0A0D3IY07</accession>
<dbReference type="Gene3D" id="1.25.40.20">
    <property type="entry name" value="Ankyrin repeat-containing domain"/>
    <property type="match status" value="1"/>
</dbReference>
<dbReference type="EnsemblProtists" id="EOD16142">
    <property type="protein sequence ID" value="EOD16142"/>
    <property type="gene ID" value="EMIHUDRAFT_445477"/>
</dbReference>
<dbReference type="InterPro" id="IPR036770">
    <property type="entry name" value="Ankyrin_rpt-contain_sf"/>
</dbReference>
<dbReference type="OMA" id="GHEDICM"/>
<dbReference type="HOGENOM" id="CLU_1252662_0_0_1"/>
<dbReference type="KEGG" id="ehx:EMIHUDRAFT_434822"/>
<dbReference type="GeneID" id="17274090"/>
<dbReference type="AlphaFoldDB" id="A0A0D3IY07"/>
<dbReference type="PaxDb" id="2903-EOD16142"/>